<evidence type="ECO:0000313" key="1">
    <source>
        <dbReference type="EMBL" id="MFC3810029.1"/>
    </source>
</evidence>
<accession>A0ABV7YS72</accession>
<evidence type="ECO:0008006" key="3">
    <source>
        <dbReference type="Google" id="ProtNLM"/>
    </source>
</evidence>
<gene>
    <name evidence="1" type="ORF">ACFOOI_05145</name>
</gene>
<reference evidence="2" key="1">
    <citation type="journal article" date="2019" name="Int. J. Syst. Evol. Microbiol.">
        <title>The Global Catalogue of Microorganisms (GCM) 10K type strain sequencing project: providing services to taxonomists for standard genome sequencing and annotation.</title>
        <authorList>
            <consortium name="The Broad Institute Genomics Platform"/>
            <consortium name="The Broad Institute Genome Sequencing Center for Infectious Disease"/>
            <person name="Wu L."/>
            <person name="Ma J."/>
        </authorList>
    </citation>
    <scope>NUCLEOTIDE SEQUENCE [LARGE SCALE GENOMIC DNA]</scope>
    <source>
        <strain evidence="2">CECT 7956</strain>
    </source>
</reference>
<sequence>MKNILIILACFSLFACSKVEEVASVRIVGSNTELHDFKELNDGSSLFFTKKKVNFLNNSTVSNLSLKTINLDSVEIENLSGTAESLVLQTNAGLVSYKNGTLKKLKNFDFSVCDQIAVVDTFVVVSQTSGGCNSLGNNTASVFSLGKSNDLIYLSQINFDAILKIEVIKNKLIMQLQNGDLKVFEITKEGSLSQLSELSGIGVEDFKIIRSKNKLMILAKNKYLQYKINADYTFQKLNEI</sequence>
<dbReference type="EMBL" id="JBHRYQ010000001">
    <property type="protein sequence ID" value="MFC3810029.1"/>
    <property type="molecule type" value="Genomic_DNA"/>
</dbReference>
<comment type="caution">
    <text evidence="1">The sequence shown here is derived from an EMBL/GenBank/DDBJ whole genome shotgun (WGS) entry which is preliminary data.</text>
</comment>
<name>A0ABV7YS72_9BACT</name>
<proteinExistence type="predicted"/>
<evidence type="ECO:0000313" key="2">
    <source>
        <dbReference type="Proteomes" id="UP001595616"/>
    </source>
</evidence>
<protein>
    <recommendedName>
        <fullName evidence="3">Auto-transporter adhesin head GIN domain-containing protein</fullName>
    </recommendedName>
</protein>
<dbReference type="Proteomes" id="UP001595616">
    <property type="component" value="Unassembled WGS sequence"/>
</dbReference>
<organism evidence="1 2">
    <name type="scientific">Lacihabitans lacunae</name>
    <dbReference type="NCBI Taxonomy" id="1028214"/>
    <lineage>
        <taxon>Bacteria</taxon>
        <taxon>Pseudomonadati</taxon>
        <taxon>Bacteroidota</taxon>
        <taxon>Cytophagia</taxon>
        <taxon>Cytophagales</taxon>
        <taxon>Leadbetterellaceae</taxon>
        <taxon>Lacihabitans</taxon>
    </lineage>
</organism>
<keyword evidence="2" id="KW-1185">Reference proteome</keyword>
<dbReference type="RefSeq" id="WP_379835784.1">
    <property type="nucleotide sequence ID" value="NZ_JBHRYQ010000001.1"/>
</dbReference>
<dbReference type="PROSITE" id="PS51257">
    <property type="entry name" value="PROKAR_LIPOPROTEIN"/>
    <property type="match status" value="1"/>
</dbReference>